<comment type="caution">
    <text evidence="1">The sequence shown here is derived from an EMBL/GenBank/DDBJ whole genome shotgun (WGS) entry which is preliminary data.</text>
</comment>
<dbReference type="Pfam" id="PF14433">
    <property type="entry name" value="SUKH-3"/>
    <property type="match status" value="1"/>
</dbReference>
<proteinExistence type="predicted"/>
<evidence type="ECO:0000313" key="2">
    <source>
        <dbReference type="Proteomes" id="UP000003561"/>
    </source>
</evidence>
<gene>
    <name evidence="1" type="ORF">ROSEINA2194_01378</name>
</gene>
<protein>
    <submittedName>
        <fullName evidence="1">Uncharacterized protein</fullName>
    </submittedName>
</protein>
<reference evidence="1 2" key="1">
    <citation type="submission" date="2009-02" db="EMBL/GenBank/DDBJ databases">
        <authorList>
            <person name="Fulton L."/>
            <person name="Clifton S."/>
            <person name="Fulton B."/>
            <person name="Xu J."/>
            <person name="Minx P."/>
            <person name="Pepin K.H."/>
            <person name="Johnson M."/>
            <person name="Bhonagiri V."/>
            <person name="Nash W.E."/>
            <person name="Mardis E.R."/>
            <person name="Wilson R.K."/>
        </authorList>
    </citation>
    <scope>NUCLEOTIDE SEQUENCE [LARGE SCALE GENOMIC DNA]</scope>
    <source>
        <strain evidence="1 2">DSM 16841</strain>
    </source>
</reference>
<organism evidence="1 2">
    <name type="scientific">Roseburia inulinivorans DSM 16841</name>
    <dbReference type="NCBI Taxonomy" id="622312"/>
    <lineage>
        <taxon>Bacteria</taxon>
        <taxon>Bacillati</taxon>
        <taxon>Bacillota</taxon>
        <taxon>Clostridia</taxon>
        <taxon>Lachnospirales</taxon>
        <taxon>Lachnospiraceae</taxon>
        <taxon>Roseburia</taxon>
    </lineage>
</organism>
<dbReference type="eggNOG" id="ENOG5034A5Q">
    <property type="taxonomic scope" value="Bacteria"/>
</dbReference>
<dbReference type="EMBL" id="ACFY01000057">
    <property type="protein sequence ID" value="EEG94697.1"/>
    <property type="molecule type" value="Genomic_DNA"/>
</dbReference>
<reference evidence="1 2" key="2">
    <citation type="submission" date="2009-03" db="EMBL/GenBank/DDBJ databases">
        <title>Draft genome sequence of Roseburia inulinivorans (DSM 16841).</title>
        <authorList>
            <person name="Sudarsanam P."/>
            <person name="Ley R."/>
            <person name="Guruge J."/>
            <person name="Turnbaugh P.J."/>
            <person name="Mahowald M."/>
            <person name="Liep D."/>
            <person name="Gordon J."/>
        </authorList>
    </citation>
    <scope>NUCLEOTIDE SEQUENCE [LARGE SCALE GENOMIC DNA]</scope>
    <source>
        <strain evidence="1 2">DSM 16841</strain>
    </source>
</reference>
<sequence>MVSNLLDEYVLNVLKNSGWSDGRKQDITQWIQILTEEGYIVNEYAKSILSELGDLQVRVSSDKNHLGVTMHFNPVNAASGEYDRMEIFNQASNEELFPIGECYD</sequence>
<name>C0FRM2_9FIRM</name>
<dbReference type="AlphaFoldDB" id="C0FRM2"/>
<dbReference type="InterPro" id="IPR025850">
    <property type="entry name" value="SUKH-3"/>
</dbReference>
<accession>C0FRM2</accession>
<evidence type="ECO:0000313" key="1">
    <source>
        <dbReference type="EMBL" id="EEG94697.1"/>
    </source>
</evidence>
<dbReference type="GeneID" id="75160861"/>
<dbReference type="Proteomes" id="UP000003561">
    <property type="component" value="Unassembled WGS sequence"/>
</dbReference>
<dbReference type="RefSeq" id="WP_007884537.1">
    <property type="nucleotide sequence ID" value="NZ_ACFY01000057.1"/>
</dbReference>